<keyword evidence="5" id="KW-1185">Reference proteome</keyword>
<dbReference type="InterPro" id="IPR011330">
    <property type="entry name" value="Glyco_hydro/deAcase_b/a-brl"/>
</dbReference>
<comment type="subcellular location">
    <subcellularLocation>
        <location evidence="1">Secreted</location>
    </subcellularLocation>
</comment>
<proteinExistence type="predicted"/>
<comment type="caution">
    <text evidence="4">The sequence shown here is derived from an EMBL/GenBank/DDBJ whole genome shotgun (WGS) entry which is preliminary data.</text>
</comment>
<dbReference type="PANTHER" id="PTHR34216:SF3">
    <property type="entry name" value="POLY-BETA-1,6-N-ACETYL-D-GLUCOSAMINE N-DEACETYLASE"/>
    <property type="match status" value="1"/>
</dbReference>
<evidence type="ECO:0000313" key="5">
    <source>
        <dbReference type="Proteomes" id="UP001501207"/>
    </source>
</evidence>
<evidence type="ECO:0000259" key="3">
    <source>
        <dbReference type="Pfam" id="PF01522"/>
    </source>
</evidence>
<name>A0ABP8FNQ4_9BACT</name>
<evidence type="ECO:0000256" key="2">
    <source>
        <dbReference type="ARBA" id="ARBA00022729"/>
    </source>
</evidence>
<sequence length="452" mass="51958">MIYSHLLRHILPLLFLIILFGACSERDEITGRTEITRWPDGKRGAVSITYDDGNRNQFRYALPVMERLHIPATFYIITGPIAGSAYPGKFIGRPVRNIILESATVPTGNENYFERISAARYLGYKGALAYYDRSAGLFERDKKEAAYRVMDTLYAAIRSRRLKPGTEYSMEISDEKGLSWDSLRAYAARGYEFSSHTVTHTHLAVLDTANIAYELGKSREDIRNHLGRRHTFDAEIPFGIEHPRAMKYALPFYPALRNRMTDPYLKEINRGYKDPPGISDREYVQWQRGPLTATPYTLMQSWVDTVLAHDNIWLVLVFHGIDGLGWEPLTHHTLEAYFRYIRRSEDSLWIATFGDVARYMRERMNTGVLSRLQEDGIVLTLRHSPDTAVYDVPLTLKTYVPESWKHARVIQGGRHITVKVQKDETGNYVLYPVRPGRTPIRLIRQQPSPGKS</sequence>
<dbReference type="InterPro" id="IPR051398">
    <property type="entry name" value="Polysacch_Deacetylase"/>
</dbReference>
<reference evidence="5" key="1">
    <citation type="journal article" date="2019" name="Int. J. Syst. Evol. Microbiol.">
        <title>The Global Catalogue of Microorganisms (GCM) 10K type strain sequencing project: providing services to taxonomists for standard genome sequencing and annotation.</title>
        <authorList>
            <consortium name="The Broad Institute Genomics Platform"/>
            <consortium name="The Broad Institute Genome Sequencing Center for Infectious Disease"/>
            <person name="Wu L."/>
            <person name="Ma J."/>
        </authorList>
    </citation>
    <scope>NUCLEOTIDE SEQUENCE [LARGE SCALE GENOMIC DNA]</scope>
    <source>
        <strain evidence="5">JCM 17664</strain>
    </source>
</reference>
<feature type="domain" description="NodB homology" evidence="3">
    <location>
        <begin position="180"/>
        <end position="242"/>
    </location>
</feature>
<organism evidence="4 5">
    <name type="scientific">Compostibacter hankyongensis</name>
    <dbReference type="NCBI Taxonomy" id="1007089"/>
    <lineage>
        <taxon>Bacteria</taxon>
        <taxon>Pseudomonadati</taxon>
        <taxon>Bacteroidota</taxon>
        <taxon>Chitinophagia</taxon>
        <taxon>Chitinophagales</taxon>
        <taxon>Chitinophagaceae</taxon>
        <taxon>Compostibacter</taxon>
    </lineage>
</organism>
<dbReference type="RefSeq" id="WP_344977753.1">
    <property type="nucleotide sequence ID" value="NZ_BAABFN010000002.1"/>
</dbReference>
<evidence type="ECO:0000313" key="4">
    <source>
        <dbReference type="EMBL" id="GAA4307703.1"/>
    </source>
</evidence>
<dbReference type="InterPro" id="IPR002509">
    <property type="entry name" value="NODB_dom"/>
</dbReference>
<keyword evidence="2" id="KW-0732">Signal</keyword>
<accession>A0ABP8FNQ4</accession>
<protein>
    <recommendedName>
        <fullName evidence="3">NodB homology domain-containing protein</fullName>
    </recommendedName>
</protein>
<dbReference type="SUPFAM" id="SSF88713">
    <property type="entry name" value="Glycoside hydrolase/deacetylase"/>
    <property type="match status" value="1"/>
</dbReference>
<feature type="domain" description="NodB homology" evidence="3">
    <location>
        <begin position="42"/>
        <end position="80"/>
    </location>
</feature>
<dbReference type="EMBL" id="BAABFN010000002">
    <property type="protein sequence ID" value="GAA4307703.1"/>
    <property type="molecule type" value="Genomic_DNA"/>
</dbReference>
<dbReference type="CDD" id="cd10918">
    <property type="entry name" value="CE4_NodB_like_5s_6s"/>
    <property type="match status" value="1"/>
</dbReference>
<dbReference type="PANTHER" id="PTHR34216">
    <property type="match status" value="1"/>
</dbReference>
<gene>
    <name evidence="4" type="ORF">GCM10023143_14590</name>
</gene>
<evidence type="ECO:0000256" key="1">
    <source>
        <dbReference type="ARBA" id="ARBA00004613"/>
    </source>
</evidence>
<dbReference type="Gene3D" id="3.20.20.370">
    <property type="entry name" value="Glycoside hydrolase/deacetylase"/>
    <property type="match status" value="1"/>
</dbReference>
<dbReference type="Pfam" id="PF01522">
    <property type="entry name" value="Polysacc_deac_1"/>
    <property type="match status" value="2"/>
</dbReference>
<dbReference type="Proteomes" id="UP001501207">
    <property type="component" value="Unassembled WGS sequence"/>
</dbReference>